<dbReference type="VEuPathDB" id="FungiDB:BO97DRAFT_410050"/>
<name>A0A395ICC0_ASPHC</name>
<sequence>MLDKLMFLAGALLTPAVTAAALPAVTAPAAFALPTYSAVSVSASAVAGAALNTHTAVQGANGQPTSVPIVGGSDCYFCPDGKEEQGWALFGLESAGIYEDILAPEGFVTSLPVITVSVAGDPSYDDDEPTRTTEDDASLARRSVPTTTAYVDSNKFKILNKYAKQSHWTNGQGWALLAAWPASGVVPVSEHYQLIAGYVSVATKSRQEKDKKGKVTKVVETVTRDYAGYVYDIRAQQVGNVQKIVFIERGDSRETWDNGVKGLSFSSKGAIRAGLTHEIIAARGKTLADTMGNYNYLTNNCNTFANRLYNDLK</sequence>
<dbReference type="RefSeq" id="XP_025556799.1">
    <property type="nucleotide sequence ID" value="XM_025696123.1"/>
</dbReference>
<feature type="signal peptide" evidence="1">
    <location>
        <begin position="1"/>
        <end position="21"/>
    </location>
</feature>
<proteinExistence type="predicted"/>
<evidence type="ECO:0000256" key="1">
    <source>
        <dbReference type="SAM" id="SignalP"/>
    </source>
</evidence>
<keyword evidence="1" id="KW-0732">Signal</keyword>
<evidence type="ECO:0000313" key="2">
    <source>
        <dbReference type="EMBL" id="RAL17645.1"/>
    </source>
</evidence>
<dbReference type="GeneID" id="37200412"/>
<protein>
    <recommendedName>
        <fullName evidence="4">DUF862-domain-containing protein</fullName>
    </recommendedName>
</protein>
<dbReference type="AlphaFoldDB" id="A0A395ICC0"/>
<reference evidence="2 3" key="1">
    <citation type="submission" date="2018-02" db="EMBL/GenBank/DDBJ databases">
        <title>The genomes of Aspergillus section Nigri reveals drivers in fungal speciation.</title>
        <authorList>
            <consortium name="DOE Joint Genome Institute"/>
            <person name="Vesth T.C."/>
            <person name="Nybo J."/>
            <person name="Theobald S."/>
            <person name="Brandl J."/>
            <person name="Frisvad J.C."/>
            <person name="Nielsen K.F."/>
            <person name="Lyhne E.K."/>
            <person name="Kogle M.E."/>
            <person name="Kuo A."/>
            <person name="Riley R."/>
            <person name="Clum A."/>
            <person name="Nolan M."/>
            <person name="Lipzen A."/>
            <person name="Salamov A."/>
            <person name="Henrissat B."/>
            <person name="Wiebenga A."/>
            <person name="De vries R.P."/>
            <person name="Grigoriev I.V."/>
            <person name="Mortensen U.H."/>
            <person name="Andersen M.R."/>
            <person name="Baker S.E."/>
        </authorList>
    </citation>
    <scope>NUCLEOTIDE SEQUENCE [LARGE SCALE GENOMIC DNA]</scope>
    <source>
        <strain evidence="2 3">CBS 101889</strain>
    </source>
</reference>
<dbReference type="EMBL" id="KZ824267">
    <property type="protein sequence ID" value="RAL17645.1"/>
    <property type="molecule type" value="Genomic_DNA"/>
</dbReference>
<keyword evidence="3" id="KW-1185">Reference proteome</keyword>
<gene>
    <name evidence="2" type="ORF">BO97DRAFT_410050</name>
</gene>
<evidence type="ECO:0008006" key="4">
    <source>
        <dbReference type="Google" id="ProtNLM"/>
    </source>
</evidence>
<organism evidence="2 3">
    <name type="scientific">Aspergillus homomorphus (strain CBS 101889)</name>
    <dbReference type="NCBI Taxonomy" id="1450537"/>
    <lineage>
        <taxon>Eukaryota</taxon>
        <taxon>Fungi</taxon>
        <taxon>Dikarya</taxon>
        <taxon>Ascomycota</taxon>
        <taxon>Pezizomycotina</taxon>
        <taxon>Eurotiomycetes</taxon>
        <taxon>Eurotiomycetidae</taxon>
        <taxon>Eurotiales</taxon>
        <taxon>Aspergillaceae</taxon>
        <taxon>Aspergillus</taxon>
        <taxon>Aspergillus subgen. Circumdati</taxon>
    </lineage>
</organism>
<feature type="chain" id="PRO_5017361512" description="DUF862-domain-containing protein" evidence="1">
    <location>
        <begin position="22"/>
        <end position="313"/>
    </location>
</feature>
<dbReference type="Proteomes" id="UP000248961">
    <property type="component" value="Unassembled WGS sequence"/>
</dbReference>
<dbReference type="OrthoDB" id="4420847at2759"/>
<evidence type="ECO:0000313" key="3">
    <source>
        <dbReference type="Proteomes" id="UP000248961"/>
    </source>
</evidence>
<accession>A0A395ICC0</accession>